<dbReference type="PANTHER" id="PTHR37017">
    <property type="entry name" value="AB HYDROLASE-1 DOMAIN-CONTAINING PROTEIN-RELATED"/>
    <property type="match status" value="1"/>
</dbReference>
<protein>
    <submittedName>
        <fullName evidence="2">Unannotated protein</fullName>
    </submittedName>
</protein>
<dbReference type="EMBL" id="CAEZUP010000043">
    <property type="protein sequence ID" value="CAB4611389.1"/>
    <property type="molecule type" value="Genomic_DNA"/>
</dbReference>
<dbReference type="PANTHER" id="PTHR37017:SF11">
    <property type="entry name" value="ESTERASE_LIPASE_THIOESTERASE DOMAIN-CONTAINING PROTEIN"/>
    <property type="match status" value="1"/>
</dbReference>
<accession>A0A6J6HHL6</accession>
<dbReference type="AlphaFoldDB" id="A0A6J6HHL6"/>
<feature type="domain" description="AB hydrolase-1" evidence="1">
    <location>
        <begin position="4"/>
        <end position="214"/>
    </location>
</feature>
<evidence type="ECO:0000313" key="2">
    <source>
        <dbReference type="EMBL" id="CAB4611389.1"/>
    </source>
</evidence>
<reference evidence="2" key="1">
    <citation type="submission" date="2020-05" db="EMBL/GenBank/DDBJ databases">
        <authorList>
            <person name="Chiriac C."/>
            <person name="Salcher M."/>
            <person name="Ghai R."/>
            <person name="Kavagutti S V."/>
        </authorList>
    </citation>
    <scope>NUCLEOTIDE SEQUENCE</scope>
</reference>
<dbReference type="Pfam" id="PF12697">
    <property type="entry name" value="Abhydrolase_6"/>
    <property type="match status" value="1"/>
</dbReference>
<dbReference type="InterPro" id="IPR000073">
    <property type="entry name" value="AB_hydrolase_1"/>
</dbReference>
<dbReference type="Gene3D" id="3.40.50.1820">
    <property type="entry name" value="alpha/beta hydrolase"/>
    <property type="match status" value="1"/>
</dbReference>
<dbReference type="InterPro" id="IPR029058">
    <property type="entry name" value="AB_hydrolase_fold"/>
</dbReference>
<proteinExistence type="predicted"/>
<dbReference type="SUPFAM" id="SSF53474">
    <property type="entry name" value="alpha/beta-Hydrolases"/>
    <property type="match status" value="1"/>
</dbReference>
<gene>
    <name evidence="2" type="ORF">UFOPK1835_01115</name>
</gene>
<name>A0A6J6HHL6_9ZZZZ</name>
<organism evidence="2">
    <name type="scientific">freshwater metagenome</name>
    <dbReference type="NCBI Taxonomy" id="449393"/>
    <lineage>
        <taxon>unclassified sequences</taxon>
        <taxon>metagenomes</taxon>
        <taxon>ecological metagenomes</taxon>
    </lineage>
</organism>
<sequence>MTTIVLTHGAFHGGWCFAPLVDELESRGVGSVVLDLPLTDLDADAAAVISVLDNIEGPVLLLGHSYGGSVITVAGNHPSVERLVYLAALGPDEGERASGGPVAIGDEFMSAMRAGDDGIPFIDPDLAARIFYPDIDVLDAARWADELRPGHTGGAAIVEQAAWRTVPSTYVVCADDPIILPDAQRAIAVRIGADVVEIAGDHSPMVARPTELADILCGLLPTGL</sequence>
<evidence type="ECO:0000259" key="1">
    <source>
        <dbReference type="Pfam" id="PF12697"/>
    </source>
</evidence>
<dbReference type="InterPro" id="IPR052897">
    <property type="entry name" value="Sec-Metab_Biosynth_Hydrolase"/>
</dbReference>